<dbReference type="OrthoDB" id="3468954at2"/>
<evidence type="ECO:0000313" key="8">
    <source>
        <dbReference type="Proteomes" id="UP000198582"/>
    </source>
</evidence>
<dbReference type="InterPro" id="IPR001851">
    <property type="entry name" value="ABC_transp_permease"/>
</dbReference>
<dbReference type="CDD" id="cd06579">
    <property type="entry name" value="TM_PBP1_transp_AraH_like"/>
    <property type="match status" value="1"/>
</dbReference>
<evidence type="ECO:0000256" key="4">
    <source>
        <dbReference type="ARBA" id="ARBA00022989"/>
    </source>
</evidence>
<dbReference type="RefSeq" id="WP_091616928.1">
    <property type="nucleotide sequence ID" value="NZ_FOEF01000004.1"/>
</dbReference>
<organism evidence="7 8">
    <name type="scientific">Amycolatopsis saalfeldensis</name>
    <dbReference type="NCBI Taxonomy" id="394193"/>
    <lineage>
        <taxon>Bacteria</taxon>
        <taxon>Bacillati</taxon>
        <taxon>Actinomycetota</taxon>
        <taxon>Actinomycetes</taxon>
        <taxon>Pseudonocardiales</taxon>
        <taxon>Pseudonocardiaceae</taxon>
        <taxon>Amycolatopsis</taxon>
    </lineage>
</organism>
<evidence type="ECO:0000256" key="6">
    <source>
        <dbReference type="SAM" id="Phobius"/>
    </source>
</evidence>
<feature type="transmembrane region" description="Helical" evidence="6">
    <location>
        <begin position="230"/>
        <end position="254"/>
    </location>
</feature>
<dbReference type="Proteomes" id="UP000198582">
    <property type="component" value="Unassembled WGS sequence"/>
</dbReference>
<feature type="transmembrane region" description="Helical" evidence="6">
    <location>
        <begin position="275"/>
        <end position="294"/>
    </location>
</feature>
<feature type="transmembrane region" description="Helical" evidence="6">
    <location>
        <begin position="129"/>
        <end position="148"/>
    </location>
</feature>
<gene>
    <name evidence="7" type="ORF">SAMN04489732_104353</name>
</gene>
<feature type="transmembrane region" description="Helical" evidence="6">
    <location>
        <begin position="20"/>
        <end position="38"/>
    </location>
</feature>
<evidence type="ECO:0000256" key="1">
    <source>
        <dbReference type="ARBA" id="ARBA00004651"/>
    </source>
</evidence>
<keyword evidence="8" id="KW-1185">Reference proteome</keyword>
<keyword evidence="3 6" id="KW-0812">Transmembrane</keyword>
<dbReference type="PANTHER" id="PTHR32196">
    <property type="entry name" value="ABC TRANSPORTER PERMEASE PROTEIN YPHD-RELATED-RELATED"/>
    <property type="match status" value="1"/>
</dbReference>
<sequence length="406" mass="41134">MPTPGPVRGWRRTLSLRSAGVVYALIGLVAVLTITSSLQGRPPYLASVNLSNILDQAALIAIMAVFMTLVLITGNFDLSVASTAALSGTVALELVDRYGVAAAAAGALGTGLVVGVVNAVLVQKVGVNAFIVTLGTLTAVRGVVQVILDGQSIAAVNPALHDFATARFALPVPVAIILGLVLVGLPVFAVLRSPARRRAVSAAAGPVVAGVLLVFVAVAQPKLLSQTTPVWLLLVLTVAAGAVLRYTVIGRNLYAVGGNAEAARLSGIDVDRYKMGAFVLNGLVAGLAGLLYAGRFNSVDPTVLTGGELTVIAAAVLGGTSLLGGSGYVAKSVAGALILFTLSNGFNVLNIGSNYQNVVQGGVLVAAAALYTATSSRGRAFLKARFTKASAEQPDAAKENAVSGSR</sequence>
<dbReference type="AlphaFoldDB" id="A0A1H8VX12"/>
<feature type="transmembrane region" description="Helical" evidence="6">
    <location>
        <begin position="198"/>
        <end position="218"/>
    </location>
</feature>
<name>A0A1H8VX12_9PSEU</name>
<comment type="subcellular location">
    <subcellularLocation>
        <location evidence="1">Cell membrane</location>
        <topology evidence="1">Multi-pass membrane protein</topology>
    </subcellularLocation>
</comment>
<reference evidence="7 8" key="1">
    <citation type="submission" date="2016-10" db="EMBL/GenBank/DDBJ databases">
        <authorList>
            <person name="de Groot N.N."/>
        </authorList>
    </citation>
    <scope>NUCLEOTIDE SEQUENCE [LARGE SCALE GENOMIC DNA]</scope>
    <source>
        <strain evidence="7 8">DSM 44993</strain>
    </source>
</reference>
<keyword evidence="5 6" id="KW-0472">Membrane</keyword>
<keyword evidence="2" id="KW-1003">Cell membrane</keyword>
<feature type="transmembrane region" description="Helical" evidence="6">
    <location>
        <begin position="168"/>
        <end position="191"/>
    </location>
</feature>
<dbReference type="Pfam" id="PF02653">
    <property type="entry name" value="BPD_transp_2"/>
    <property type="match status" value="1"/>
</dbReference>
<evidence type="ECO:0000256" key="3">
    <source>
        <dbReference type="ARBA" id="ARBA00022692"/>
    </source>
</evidence>
<feature type="transmembrane region" description="Helical" evidence="6">
    <location>
        <begin position="306"/>
        <end position="325"/>
    </location>
</feature>
<dbReference type="STRING" id="394193.SAMN04489732_104353"/>
<evidence type="ECO:0000313" key="7">
    <source>
        <dbReference type="EMBL" id="SEP19813.1"/>
    </source>
</evidence>
<dbReference type="EMBL" id="FOEF01000004">
    <property type="protein sequence ID" value="SEP19813.1"/>
    <property type="molecule type" value="Genomic_DNA"/>
</dbReference>
<evidence type="ECO:0000256" key="2">
    <source>
        <dbReference type="ARBA" id="ARBA00022475"/>
    </source>
</evidence>
<accession>A0A1H8VX12</accession>
<feature type="transmembrane region" description="Helical" evidence="6">
    <location>
        <begin position="98"/>
        <end position="122"/>
    </location>
</feature>
<dbReference type="GO" id="GO:0005886">
    <property type="term" value="C:plasma membrane"/>
    <property type="evidence" value="ECO:0007669"/>
    <property type="project" value="UniProtKB-SubCell"/>
</dbReference>
<feature type="transmembrane region" description="Helical" evidence="6">
    <location>
        <begin position="58"/>
        <end position="78"/>
    </location>
</feature>
<evidence type="ECO:0000256" key="5">
    <source>
        <dbReference type="ARBA" id="ARBA00023136"/>
    </source>
</evidence>
<protein>
    <submittedName>
        <fullName evidence="7">D-xylose transport system permease protein</fullName>
    </submittedName>
</protein>
<proteinExistence type="predicted"/>
<keyword evidence="4 6" id="KW-1133">Transmembrane helix</keyword>
<dbReference type="GO" id="GO:0022857">
    <property type="term" value="F:transmembrane transporter activity"/>
    <property type="evidence" value="ECO:0007669"/>
    <property type="project" value="InterPro"/>
</dbReference>